<dbReference type="EMBL" id="JAVHJS010000002">
    <property type="protein sequence ID" value="KAK2865785.1"/>
    <property type="molecule type" value="Genomic_DNA"/>
</dbReference>
<evidence type="ECO:0000313" key="2">
    <source>
        <dbReference type="Proteomes" id="UP001187315"/>
    </source>
</evidence>
<name>A0AA88NWJ5_TACVA</name>
<reference evidence="1" key="1">
    <citation type="submission" date="2023-08" db="EMBL/GenBank/DDBJ databases">
        <title>Pelteobagrus vachellii genome.</title>
        <authorList>
            <person name="Liu H."/>
        </authorList>
    </citation>
    <scope>NUCLEOTIDE SEQUENCE</scope>
    <source>
        <strain evidence="1">PRFRI_2022a</strain>
        <tissue evidence="1">Muscle</tissue>
    </source>
</reference>
<gene>
    <name evidence="1" type="ORF">Q7C36_001841</name>
</gene>
<protein>
    <submittedName>
        <fullName evidence="1">Uncharacterized protein</fullName>
    </submittedName>
</protein>
<organism evidence="1 2">
    <name type="scientific">Tachysurus vachellii</name>
    <name type="common">Darkbarbel catfish</name>
    <name type="synonym">Pelteobagrus vachellii</name>
    <dbReference type="NCBI Taxonomy" id="175792"/>
    <lineage>
        <taxon>Eukaryota</taxon>
        <taxon>Metazoa</taxon>
        <taxon>Chordata</taxon>
        <taxon>Craniata</taxon>
        <taxon>Vertebrata</taxon>
        <taxon>Euteleostomi</taxon>
        <taxon>Actinopterygii</taxon>
        <taxon>Neopterygii</taxon>
        <taxon>Teleostei</taxon>
        <taxon>Ostariophysi</taxon>
        <taxon>Siluriformes</taxon>
        <taxon>Bagridae</taxon>
        <taxon>Tachysurus</taxon>
    </lineage>
</organism>
<keyword evidence="2" id="KW-1185">Reference proteome</keyword>
<accession>A0AA88NWJ5</accession>
<comment type="caution">
    <text evidence="1">The sequence shown here is derived from an EMBL/GenBank/DDBJ whole genome shotgun (WGS) entry which is preliminary data.</text>
</comment>
<sequence>MASLMTQWSGDFLNSTLTSLTSSSTLEDESETITHLISFRYLTISAFAVHHCAHVIFLRAQLASSRDPIGILLLAAKSKRVGAVAESVLKILSEVPSLYIADSENIPKNLHRLVIDNIYEELLSIIGTPFDLMKAFNAGSKKVEQAFAFAFQKTLEDEDLESCLFDQLDTMSPCEESTGDSRNAESIQNSTSMSMLLLLKLLANGPPYSIPIEVPPQELMNTVLTLWTEALDGGKKGQFEKLYKRIFIDLCGRLNIEQLFHMRLAEEDGGFHDDAIPNTLEISNDSDRSFTSVTPLSSVSDFLVSKHRKTKSWLSCFSILRFISKKLKKGNKTASDIKDQDHTVILNTSKGPSWRCKSPLSRSRQTYIVQKCTSAR</sequence>
<proteinExistence type="predicted"/>
<dbReference type="AlphaFoldDB" id="A0AA88NWJ5"/>
<evidence type="ECO:0000313" key="1">
    <source>
        <dbReference type="EMBL" id="KAK2865785.1"/>
    </source>
</evidence>
<dbReference type="Proteomes" id="UP001187315">
    <property type="component" value="Unassembled WGS sequence"/>
</dbReference>